<dbReference type="PANTHER" id="PTHR16320:SF23">
    <property type="entry name" value="SPHINGOMYELINASE C 1"/>
    <property type="match status" value="1"/>
</dbReference>
<dbReference type="STRING" id="157072.A0A024TC75"/>
<proteinExistence type="inferred from homology"/>
<evidence type="ECO:0000256" key="4">
    <source>
        <dbReference type="ARBA" id="ARBA00022801"/>
    </source>
</evidence>
<comment type="similarity">
    <text evidence="1">Belongs to the neutral sphingomyelinase family.</text>
</comment>
<organism evidence="7">
    <name type="scientific">Aphanomyces invadans</name>
    <dbReference type="NCBI Taxonomy" id="157072"/>
    <lineage>
        <taxon>Eukaryota</taxon>
        <taxon>Sar</taxon>
        <taxon>Stramenopiles</taxon>
        <taxon>Oomycota</taxon>
        <taxon>Saprolegniomycetes</taxon>
        <taxon>Saprolegniales</taxon>
        <taxon>Verrucalvaceae</taxon>
        <taxon>Aphanomyces</taxon>
    </lineage>
</organism>
<dbReference type="eggNOG" id="ENOG502RV48">
    <property type="taxonomic scope" value="Eukaryota"/>
</dbReference>
<dbReference type="EC" id="3.1.4.12" evidence="2"/>
<evidence type="ECO:0000256" key="3">
    <source>
        <dbReference type="ARBA" id="ARBA00022729"/>
    </source>
</evidence>
<dbReference type="GO" id="GO:0005576">
    <property type="term" value="C:extracellular region"/>
    <property type="evidence" value="ECO:0007669"/>
    <property type="project" value="InterPro"/>
</dbReference>
<dbReference type="SUPFAM" id="SSF64268">
    <property type="entry name" value="PX domain"/>
    <property type="match status" value="1"/>
</dbReference>
<dbReference type="CDD" id="cd06093">
    <property type="entry name" value="PX_domain"/>
    <property type="match status" value="1"/>
</dbReference>
<dbReference type="EMBL" id="KI914008">
    <property type="protein sequence ID" value="ETV91609.1"/>
    <property type="molecule type" value="Genomic_DNA"/>
</dbReference>
<protein>
    <recommendedName>
        <fullName evidence="2">sphingomyelin phosphodiesterase</fullName>
        <ecNumber evidence="2">3.1.4.12</ecNumber>
    </recommendedName>
</protein>
<sequence>MVQEVTTPAPLDMEGSTSDDDNATSHLWASSSSQIGIVDIHMTLLPSGWSYHVTYDILVSFPDMHQQWIVRRTYQDFVDLHRHLLSTFHKKLTHRRITVPRQSRVEFHLSVEARYAQSAKRMRERLNAYLHRLLEIHDVHTSGVFRQFFVRRDSDFDVASTDPATSSPSGMSITKQVDAKELDVSPTSNESVCSTASTTTASQSYDLGPLVAGRDWQLHHALRLSDNVSSAKLTAQDMVAGATMHQARTPLDVLPPVASVVQVTSNCSSLVLYGSAVSIRTCGGLRVGLTKRSAWSGSQKMAAVAAGGAGMVLLSGPVGLTIAAIGSLGKHHLSKAHSMSVQPKDQVVHDEFLVESASPFSGAARPVHYGDPIRLVNVSKHQYAKVALPVDSKRGYVSLASSIAAASVFRWVSPLHYVGPIVCGSPVCLQVADDTTPWNNELLAVHKDFITTDGAPAVCHLVLHNHPCLANEDKSCTVSRPLPKPVVVRAMAYNVWFLPPWVSSLFNLSPFKVQRAHAIPAALPDDLDIVVFCEVFDAGAKIVLATEMKRRGFLYETRNAGARRGGFKAKAINSGVFAMSKYPLEHYDELLFGAAAAADDKVADKGAIYVQMKKRGEVIHVVGTHMQAWETDAAVAARDKQLKMLAAWVDSKKIPKRDAVVYAGDFNIDSASAEFDTMVTTLKATNPQTIAGTSEYSFDPFTNVLASTGKSSGGKQERLDYVMVGTEHRQPTSSWTQVIPLKVDHGWEDKALYDTIVTDLSDHFPVLSEFHFG</sequence>
<dbReference type="InterPro" id="IPR001683">
    <property type="entry name" value="PX_dom"/>
</dbReference>
<dbReference type="GeneID" id="20090909"/>
<dbReference type="SUPFAM" id="SSF56219">
    <property type="entry name" value="DNase I-like"/>
    <property type="match status" value="1"/>
</dbReference>
<evidence type="ECO:0000256" key="2">
    <source>
        <dbReference type="ARBA" id="ARBA00012369"/>
    </source>
</evidence>
<dbReference type="PROSITE" id="PS50195">
    <property type="entry name" value="PX"/>
    <property type="match status" value="1"/>
</dbReference>
<dbReference type="InterPro" id="IPR036691">
    <property type="entry name" value="Endo/exonu/phosph_ase_sf"/>
</dbReference>
<dbReference type="PANTHER" id="PTHR16320">
    <property type="entry name" value="SPHINGOMYELINASE FAMILY MEMBER"/>
    <property type="match status" value="1"/>
</dbReference>
<dbReference type="Pfam" id="PF00787">
    <property type="entry name" value="PX"/>
    <property type="match status" value="1"/>
</dbReference>
<dbReference type="InterPro" id="IPR036871">
    <property type="entry name" value="PX_dom_sf"/>
</dbReference>
<reference evidence="7" key="1">
    <citation type="submission" date="2013-12" db="EMBL/GenBank/DDBJ databases">
        <title>The Genome Sequence of Aphanomyces invadans NJM9701.</title>
        <authorList>
            <consortium name="The Broad Institute Genomics Platform"/>
            <person name="Russ C."/>
            <person name="Tyler B."/>
            <person name="van West P."/>
            <person name="Dieguez-Uribeondo J."/>
            <person name="Young S.K."/>
            <person name="Zeng Q."/>
            <person name="Gargeya S."/>
            <person name="Fitzgerald M."/>
            <person name="Abouelleil A."/>
            <person name="Alvarado L."/>
            <person name="Chapman S.B."/>
            <person name="Gainer-Dewar J."/>
            <person name="Goldberg J."/>
            <person name="Griggs A."/>
            <person name="Gujja S."/>
            <person name="Hansen M."/>
            <person name="Howarth C."/>
            <person name="Imamovic A."/>
            <person name="Ireland A."/>
            <person name="Larimer J."/>
            <person name="McCowan C."/>
            <person name="Murphy C."/>
            <person name="Pearson M."/>
            <person name="Poon T.W."/>
            <person name="Priest M."/>
            <person name="Roberts A."/>
            <person name="Saif S."/>
            <person name="Shea T."/>
            <person name="Sykes S."/>
            <person name="Wortman J."/>
            <person name="Nusbaum C."/>
            <person name="Birren B."/>
        </authorList>
    </citation>
    <scope>NUCLEOTIDE SEQUENCE [LARGE SCALE GENOMIC DNA]</scope>
    <source>
        <strain evidence="7">NJM9701</strain>
    </source>
</reference>
<keyword evidence="4" id="KW-0378">Hydrolase</keyword>
<name>A0A024TC75_9STRA</name>
<dbReference type="InterPro" id="IPR038772">
    <property type="entry name" value="Sph/SMPD2-like"/>
</dbReference>
<accession>A0A024TC75</accession>
<evidence type="ECO:0000256" key="5">
    <source>
        <dbReference type="SAM" id="MobiDB-lite"/>
    </source>
</evidence>
<dbReference type="RefSeq" id="XP_008879728.1">
    <property type="nucleotide sequence ID" value="XM_008881506.1"/>
</dbReference>
<dbReference type="OrthoDB" id="40902at2759"/>
<gene>
    <name evidence="7" type="ORF">H310_13859</name>
</gene>
<dbReference type="VEuPathDB" id="FungiDB:H310_13859"/>
<dbReference type="CDD" id="cd09078">
    <property type="entry name" value="nSMase"/>
    <property type="match status" value="1"/>
</dbReference>
<feature type="region of interest" description="Disordered" evidence="5">
    <location>
        <begin position="158"/>
        <end position="198"/>
    </location>
</feature>
<dbReference type="InterPro" id="IPR005135">
    <property type="entry name" value="Endo/exonuclease/phosphatase"/>
</dbReference>
<dbReference type="Gene3D" id="3.30.1520.10">
    <property type="entry name" value="Phox-like domain"/>
    <property type="match status" value="1"/>
</dbReference>
<feature type="compositionally biased region" description="Polar residues" evidence="5">
    <location>
        <begin position="162"/>
        <end position="175"/>
    </location>
</feature>
<dbReference type="GO" id="GO:0035091">
    <property type="term" value="F:phosphatidylinositol binding"/>
    <property type="evidence" value="ECO:0007669"/>
    <property type="project" value="InterPro"/>
</dbReference>
<dbReference type="Gene3D" id="3.60.10.10">
    <property type="entry name" value="Endonuclease/exonuclease/phosphatase"/>
    <property type="match status" value="1"/>
</dbReference>
<dbReference type="AlphaFoldDB" id="A0A024TC75"/>
<evidence type="ECO:0000313" key="7">
    <source>
        <dbReference type="EMBL" id="ETV91609.1"/>
    </source>
</evidence>
<dbReference type="GO" id="GO:0004767">
    <property type="term" value="F:sphingomyelin phosphodiesterase activity"/>
    <property type="evidence" value="ECO:0007669"/>
    <property type="project" value="UniProtKB-EC"/>
</dbReference>
<dbReference type="Pfam" id="PF03372">
    <property type="entry name" value="Exo_endo_phos"/>
    <property type="match status" value="1"/>
</dbReference>
<keyword evidence="3" id="KW-0732">Signal</keyword>
<evidence type="ECO:0000256" key="1">
    <source>
        <dbReference type="ARBA" id="ARBA00006335"/>
    </source>
</evidence>
<evidence type="ECO:0000259" key="6">
    <source>
        <dbReference type="PROSITE" id="PS50195"/>
    </source>
</evidence>
<dbReference type="InterPro" id="IPR017766">
    <property type="entry name" value="Sphingomyelinase/PLipase_C"/>
</dbReference>
<feature type="region of interest" description="Disordered" evidence="5">
    <location>
        <begin position="1"/>
        <end position="25"/>
    </location>
</feature>
<feature type="domain" description="PX" evidence="6">
    <location>
        <begin position="33"/>
        <end position="156"/>
    </location>
</feature>